<dbReference type="Gene3D" id="3.30.420.40">
    <property type="match status" value="1"/>
</dbReference>
<evidence type="ECO:0000313" key="2">
    <source>
        <dbReference type="EMBL" id="MCJ8010132.1"/>
    </source>
</evidence>
<dbReference type="RefSeq" id="WP_244717270.1">
    <property type="nucleotide sequence ID" value="NZ_JALIRP010000001.1"/>
</dbReference>
<dbReference type="CDD" id="cd10227">
    <property type="entry name" value="ASKHA_NBD_ParM-like"/>
    <property type="match status" value="1"/>
</dbReference>
<gene>
    <name evidence="2" type="ORF">MUG84_00055</name>
</gene>
<organism evidence="2 3">
    <name type="scientific">Paenibacillus mangrovi</name>
    <dbReference type="NCBI Taxonomy" id="2931978"/>
    <lineage>
        <taxon>Bacteria</taxon>
        <taxon>Bacillati</taxon>
        <taxon>Bacillota</taxon>
        <taxon>Bacilli</taxon>
        <taxon>Bacillales</taxon>
        <taxon>Paenibacillaceae</taxon>
        <taxon>Paenibacillus</taxon>
    </lineage>
</organism>
<protein>
    <submittedName>
        <fullName evidence="2">ParM/StbA family protein</fullName>
    </submittedName>
</protein>
<evidence type="ECO:0000259" key="1">
    <source>
        <dbReference type="Pfam" id="PF17989"/>
    </source>
</evidence>
<feature type="domain" description="Actin-like protein N-terminal" evidence="1">
    <location>
        <begin position="4"/>
        <end position="147"/>
    </location>
</feature>
<dbReference type="AlphaFoldDB" id="A0A9X1WIS2"/>
<dbReference type="InterPro" id="IPR043129">
    <property type="entry name" value="ATPase_NBD"/>
</dbReference>
<dbReference type="InterPro" id="IPR040607">
    <property type="entry name" value="ALP_N"/>
</dbReference>
<reference evidence="2" key="1">
    <citation type="submission" date="2022-04" db="EMBL/GenBank/DDBJ databases">
        <title>Paenibacillus mangrovi sp. nov., a novel endophytic bacterium isolated from bark of Kandelia candel.</title>
        <authorList>
            <person name="Tuo L."/>
        </authorList>
    </citation>
    <scope>NUCLEOTIDE SEQUENCE</scope>
    <source>
        <strain evidence="2">KQZ6P-2</strain>
    </source>
</reference>
<dbReference type="SUPFAM" id="SSF53067">
    <property type="entry name" value="Actin-like ATPase domain"/>
    <property type="match status" value="2"/>
</dbReference>
<dbReference type="EMBL" id="JALIRP010000001">
    <property type="protein sequence ID" value="MCJ8010132.1"/>
    <property type="molecule type" value="Genomic_DNA"/>
</dbReference>
<accession>A0A9X1WIS2</accession>
<dbReference type="Proteomes" id="UP001139347">
    <property type="component" value="Unassembled WGS sequence"/>
</dbReference>
<proteinExistence type="predicted"/>
<keyword evidence="3" id="KW-1185">Reference proteome</keyword>
<name>A0A9X1WIS2_9BACL</name>
<comment type="caution">
    <text evidence="2">The sequence shown here is derived from an EMBL/GenBank/DDBJ whole genome shotgun (WGS) entry which is preliminary data.</text>
</comment>
<sequence>MISAIDAGNYETKFFAGRELKKFPSVLGFDYRDRNIRDHYGEYDFEWEYRGQRGFAGTLALYESECAESQKGETKAHPDARLRILIALHQFADGIEHNIVVGQPISKHNEIEKKAIKDMLLGRHDLTVNGKGKTIVVRRCEVAAEGVTAGLLVTSSGVVRVIDVGSGTVNLGTLINRRLNDLSSYTLPSGMETMRNMQADAFARQIALKAIGLKWGKDDAVYICGGGSTQLFEPLRAYFPLIGLLDTDSQFCNVRAFYMIARKIYEG</sequence>
<evidence type="ECO:0000313" key="3">
    <source>
        <dbReference type="Proteomes" id="UP001139347"/>
    </source>
</evidence>
<dbReference type="Pfam" id="PF17989">
    <property type="entry name" value="ALP_N"/>
    <property type="match status" value="1"/>
</dbReference>